<dbReference type="InterPro" id="IPR000413">
    <property type="entry name" value="Integrin_alpha"/>
</dbReference>
<keyword evidence="5" id="KW-0401">Integrin</keyword>
<dbReference type="SMART" id="SM00191">
    <property type="entry name" value="Int_alpha"/>
    <property type="match status" value="7"/>
</dbReference>
<sequence length="468" mass="48323">MKQAANRVARGRHLAVGAALALGLAGAAIAAKKPNWVAQGTEANEQFGVALNAEADLNGDGYLDLIVGSPGGTDYKGAVDVFYGTKKGLSTTAGFHYSIDMAWAQVGFSPVVADVNGDGYPDLVVGADSYSGAKQYTGAVMVFLGSAKGLPAQPSQIIEGESTNDFFGFVIRSLGDFNGDGYADLMVSAIGKNDGLGRIYVYKGSATGLSTAPVSVIDGQAPQLYFGRAVTVGDANGDGILDIIDGQSPVQTAGVPGMVRVYNGSKQGYASTAAQTVYSDGADNYDYFGDTVAFLGDTDGDGYPDLAVGAPKRYKDETHLGSVTVFYGSANGWSTQGRTQELYAQNFPYFGANIVGGKDLNGDGRQDLVVGSSFYGLPNDPSAAFPGKVAVFYGGKKGFPKTPAYKISGADGSRDGLGLGVAVADFNRDGVMDLVLSSSIYSGTLSYQGQVLVYRNGGQKPPESAAAD</sequence>
<keyword evidence="3" id="KW-0325">Glycoprotein</keyword>
<dbReference type="PANTHER" id="PTHR23220:SF122">
    <property type="entry name" value="INTEGRIN ALPHA-PS1"/>
    <property type="match status" value="1"/>
</dbReference>
<evidence type="ECO:0000256" key="2">
    <source>
        <dbReference type="ARBA" id="ARBA00022737"/>
    </source>
</evidence>
<organism evidence="5 6">
    <name type="scientific">Ideonella azotifigens</name>
    <dbReference type="NCBI Taxonomy" id="513160"/>
    <lineage>
        <taxon>Bacteria</taxon>
        <taxon>Pseudomonadati</taxon>
        <taxon>Pseudomonadota</taxon>
        <taxon>Betaproteobacteria</taxon>
        <taxon>Burkholderiales</taxon>
        <taxon>Sphaerotilaceae</taxon>
        <taxon>Ideonella</taxon>
    </lineage>
</organism>
<dbReference type="GO" id="GO:0007229">
    <property type="term" value="P:integrin-mediated signaling pathway"/>
    <property type="evidence" value="ECO:0007669"/>
    <property type="project" value="UniProtKB-KW"/>
</dbReference>
<evidence type="ECO:0000313" key="5">
    <source>
        <dbReference type="EMBL" id="GAA0745190.1"/>
    </source>
</evidence>
<keyword evidence="6" id="KW-1185">Reference proteome</keyword>
<dbReference type="Gene3D" id="2.130.10.130">
    <property type="entry name" value="Integrin alpha, N-terminal"/>
    <property type="match status" value="4"/>
</dbReference>
<accession>A0ABN1JRJ1</accession>
<keyword evidence="2" id="KW-0677">Repeat</keyword>
<feature type="chain" id="PRO_5046497009" evidence="4">
    <location>
        <begin position="31"/>
        <end position="468"/>
    </location>
</feature>
<dbReference type="PANTHER" id="PTHR23220">
    <property type="entry name" value="INTEGRIN ALPHA"/>
    <property type="match status" value="1"/>
</dbReference>
<evidence type="ECO:0000313" key="6">
    <source>
        <dbReference type="Proteomes" id="UP001500279"/>
    </source>
</evidence>
<feature type="signal peptide" evidence="4">
    <location>
        <begin position="1"/>
        <end position="30"/>
    </location>
</feature>
<evidence type="ECO:0000256" key="3">
    <source>
        <dbReference type="ARBA" id="ARBA00023180"/>
    </source>
</evidence>
<dbReference type="InterPro" id="IPR013519">
    <property type="entry name" value="Int_alpha_beta-p"/>
</dbReference>
<comment type="caution">
    <text evidence="5">The sequence shown here is derived from an EMBL/GenBank/DDBJ whole genome shotgun (WGS) entry which is preliminary data.</text>
</comment>
<protein>
    <submittedName>
        <fullName evidence="5">Integrin alpha</fullName>
    </submittedName>
</protein>
<dbReference type="PRINTS" id="PR01185">
    <property type="entry name" value="INTEGRINA"/>
</dbReference>
<evidence type="ECO:0000256" key="4">
    <source>
        <dbReference type="SAM" id="SignalP"/>
    </source>
</evidence>
<dbReference type="SUPFAM" id="SSF69318">
    <property type="entry name" value="Integrin alpha N-terminal domain"/>
    <property type="match status" value="2"/>
</dbReference>
<dbReference type="InterPro" id="IPR028994">
    <property type="entry name" value="Integrin_alpha_N"/>
</dbReference>
<dbReference type="Pfam" id="PF13517">
    <property type="entry name" value="FG-GAP_3"/>
    <property type="match status" value="3"/>
</dbReference>
<evidence type="ECO:0000256" key="1">
    <source>
        <dbReference type="ARBA" id="ARBA00022729"/>
    </source>
</evidence>
<dbReference type="EMBL" id="BAAAEW010000004">
    <property type="protein sequence ID" value="GAA0745190.1"/>
    <property type="molecule type" value="Genomic_DNA"/>
</dbReference>
<gene>
    <name evidence="5" type="ORF">GCM10009107_11490</name>
</gene>
<dbReference type="PROSITE" id="PS51470">
    <property type="entry name" value="FG_GAP"/>
    <property type="match status" value="5"/>
</dbReference>
<dbReference type="Proteomes" id="UP001500279">
    <property type="component" value="Unassembled WGS sequence"/>
</dbReference>
<dbReference type="InterPro" id="IPR013517">
    <property type="entry name" value="FG-GAP"/>
</dbReference>
<reference evidence="5 6" key="1">
    <citation type="journal article" date="2019" name="Int. J. Syst. Evol. Microbiol.">
        <title>The Global Catalogue of Microorganisms (GCM) 10K type strain sequencing project: providing services to taxonomists for standard genome sequencing and annotation.</title>
        <authorList>
            <consortium name="The Broad Institute Genomics Platform"/>
            <consortium name="The Broad Institute Genome Sequencing Center for Infectious Disease"/>
            <person name="Wu L."/>
            <person name="Ma J."/>
        </authorList>
    </citation>
    <scope>NUCLEOTIDE SEQUENCE [LARGE SCALE GENOMIC DNA]</scope>
    <source>
        <strain evidence="5 6">JCM 15503</strain>
    </source>
</reference>
<dbReference type="Pfam" id="PF01839">
    <property type="entry name" value="FG-GAP"/>
    <property type="match status" value="1"/>
</dbReference>
<dbReference type="RefSeq" id="WP_170200972.1">
    <property type="nucleotide sequence ID" value="NZ_BAAAEW010000004.1"/>
</dbReference>
<proteinExistence type="predicted"/>
<keyword evidence="1 4" id="KW-0732">Signal</keyword>
<name>A0ABN1JRJ1_9BURK</name>